<keyword evidence="8" id="KW-0460">Magnesium</keyword>
<dbReference type="EMBL" id="CP025682">
    <property type="protein sequence ID" value="AUN95390.1"/>
    <property type="molecule type" value="Genomic_DNA"/>
</dbReference>
<gene>
    <name evidence="11" type="ORF">C0099_10905</name>
</gene>
<evidence type="ECO:0000256" key="8">
    <source>
        <dbReference type="ARBA" id="ARBA00022842"/>
    </source>
</evidence>
<evidence type="ECO:0000313" key="12">
    <source>
        <dbReference type="Proteomes" id="UP000242205"/>
    </source>
</evidence>
<dbReference type="PANTHER" id="PTHR33571:SF12">
    <property type="entry name" value="BSL3053 PROTEIN"/>
    <property type="match status" value="1"/>
</dbReference>
<keyword evidence="2" id="KW-1277">Toxin-antitoxin system</keyword>
<evidence type="ECO:0000256" key="4">
    <source>
        <dbReference type="ARBA" id="ARBA00022695"/>
    </source>
</evidence>
<keyword evidence="4" id="KW-0548">Nucleotidyltransferase</keyword>
<evidence type="ECO:0000259" key="10">
    <source>
        <dbReference type="Pfam" id="PF01909"/>
    </source>
</evidence>
<reference evidence="11 12" key="1">
    <citation type="submission" date="2018-01" db="EMBL/GenBank/DDBJ databases">
        <authorList>
            <person name="Fu G.-Y."/>
        </authorList>
    </citation>
    <scope>NUCLEOTIDE SEQUENCE [LARGE SCALE GENOMIC DNA]</scope>
    <source>
        <strain evidence="11 12">SY39</strain>
    </source>
</reference>
<dbReference type="GO" id="GO:0016779">
    <property type="term" value="F:nucleotidyltransferase activity"/>
    <property type="evidence" value="ECO:0007669"/>
    <property type="project" value="UniProtKB-KW"/>
</dbReference>
<accession>A0A2I6S7Z5</accession>
<dbReference type="InterPro" id="IPR052038">
    <property type="entry name" value="Type-VII_TA_antitoxin"/>
</dbReference>
<dbReference type="AlphaFoldDB" id="A0A2I6S7Z5"/>
<sequence>MTLLDQLASRRDELARLAARHHASNLRVFGSVARGEERDDSDVDLLVDFGAEASLLDQVGLQADFERVLGRRVDIVTPNGVSPFLRERIVREARPI</sequence>
<dbReference type="Proteomes" id="UP000242205">
    <property type="component" value="Chromosome"/>
</dbReference>
<evidence type="ECO:0000256" key="5">
    <source>
        <dbReference type="ARBA" id="ARBA00022723"/>
    </source>
</evidence>
<dbReference type="Gene3D" id="3.30.460.10">
    <property type="entry name" value="Beta Polymerase, domain 2"/>
    <property type="match status" value="1"/>
</dbReference>
<dbReference type="Pfam" id="PF01909">
    <property type="entry name" value="NTP_transf_2"/>
    <property type="match status" value="1"/>
</dbReference>
<keyword evidence="3 11" id="KW-0808">Transferase</keyword>
<keyword evidence="12" id="KW-1185">Reference proteome</keyword>
<name>A0A2I6S7Z5_9RHOO</name>
<keyword evidence="7" id="KW-0067">ATP-binding</keyword>
<dbReference type="GO" id="GO:0046872">
    <property type="term" value="F:metal ion binding"/>
    <property type="evidence" value="ECO:0007669"/>
    <property type="project" value="UniProtKB-KW"/>
</dbReference>
<dbReference type="KEGG" id="atw:C0099_10905"/>
<proteinExistence type="inferred from homology"/>
<evidence type="ECO:0000256" key="9">
    <source>
        <dbReference type="ARBA" id="ARBA00038276"/>
    </source>
</evidence>
<keyword evidence="6" id="KW-0547">Nucleotide-binding</keyword>
<dbReference type="PANTHER" id="PTHR33571">
    <property type="entry name" value="SSL8005 PROTEIN"/>
    <property type="match status" value="1"/>
</dbReference>
<comment type="similarity">
    <text evidence="9">Belongs to the MntA antitoxin family.</text>
</comment>
<evidence type="ECO:0000313" key="11">
    <source>
        <dbReference type="EMBL" id="AUN95390.1"/>
    </source>
</evidence>
<feature type="domain" description="Polymerase nucleotidyl transferase" evidence="10">
    <location>
        <begin position="24"/>
        <end position="94"/>
    </location>
</feature>
<evidence type="ECO:0000256" key="7">
    <source>
        <dbReference type="ARBA" id="ARBA00022840"/>
    </source>
</evidence>
<protein>
    <submittedName>
        <fullName evidence="11">Nucleotidyltransferase</fullName>
    </submittedName>
</protein>
<dbReference type="GO" id="GO:0005524">
    <property type="term" value="F:ATP binding"/>
    <property type="evidence" value="ECO:0007669"/>
    <property type="project" value="UniProtKB-KW"/>
</dbReference>
<comment type="cofactor">
    <cofactor evidence="1">
        <name>Mg(2+)</name>
        <dbReference type="ChEBI" id="CHEBI:18420"/>
    </cofactor>
</comment>
<organism evidence="11 12">
    <name type="scientific">Pseudazoarcus pumilus</name>
    <dbReference type="NCBI Taxonomy" id="2067960"/>
    <lineage>
        <taxon>Bacteria</taxon>
        <taxon>Pseudomonadati</taxon>
        <taxon>Pseudomonadota</taxon>
        <taxon>Betaproteobacteria</taxon>
        <taxon>Rhodocyclales</taxon>
        <taxon>Zoogloeaceae</taxon>
        <taxon>Pseudazoarcus</taxon>
    </lineage>
</organism>
<dbReference type="RefSeq" id="WP_102247439.1">
    <property type="nucleotide sequence ID" value="NZ_CP025682.1"/>
</dbReference>
<evidence type="ECO:0000256" key="1">
    <source>
        <dbReference type="ARBA" id="ARBA00001946"/>
    </source>
</evidence>
<dbReference type="InterPro" id="IPR002934">
    <property type="entry name" value="Polymerase_NTP_transf_dom"/>
</dbReference>
<dbReference type="SUPFAM" id="SSF81301">
    <property type="entry name" value="Nucleotidyltransferase"/>
    <property type="match status" value="1"/>
</dbReference>
<evidence type="ECO:0000256" key="2">
    <source>
        <dbReference type="ARBA" id="ARBA00022649"/>
    </source>
</evidence>
<evidence type="ECO:0000256" key="3">
    <source>
        <dbReference type="ARBA" id="ARBA00022679"/>
    </source>
</evidence>
<evidence type="ECO:0000256" key="6">
    <source>
        <dbReference type="ARBA" id="ARBA00022741"/>
    </source>
</evidence>
<dbReference type="InterPro" id="IPR043519">
    <property type="entry name" value="NT_sf"/>
</dbReference>
<keyword evidence="5" id="KW-0479">Metal-binding</keyword>
<dbReference type="OrthoDB" id="561385at2"/>